<dbReference type="PANTHER" id="PTHR24305:SF168">
    <property type="entry name" value="P450, PUTATIVE (EUROFUNG)-RELATED"/>
    <property type="match status" value="1"/>
</dbReference>
<evidence type="ECO:0000313" key="5">
    <source>
        <dbReference type="EMBL" id="KAK0649868.1"/>
    </source>
</evidence>
<dbReference type="GO" id="GO:0004497">
    <property type="term" value="F:monooxygenase activity"/>
    <property type="evidence" value="ECO:0007669"/>
    <property type="project" value="InterPro"/>
</dbReference>
<dbReference type="GO" id="GO:0005506">
    <property type="term" value="F:iron ion binding"/>
    <property type="evidence" value="ECO:0007669"/>
    <property type="project" value="InterPro"/>
</dbReference>
<dbReference type="GO" id="GO:0016705">
    <property type="term" value="F:oxidoreductase activity, acting on paired donors, with incorporation or reduction of molecular oxygen"/>
    <property type="evidence" value="ECO:0007669"/>
    <property type="project" value="InterPro"/>
</dbReference>
<name>A0AA40CUL1_9PEZI</name>
<keyword evidence="6" id="KW-1185">Reference proteome</keyword>
<proteinExistence type="predicted"/>
<reference evidence="5" key="1">
    <citation type="submission" date="2023-06" db="EMBL/GenBank/DDBJ databases">
        <title>Genome-scale phylogeny and comparative genomics of the fungal order Sordariales.</title>
        <authorList>
            <consortium name="Lawrence Berkeley National Laboratory"/>
            <person name="Hensen N."/>
            <person name="Bonometti L."/>
            <person name="Westerberg I."/>
            <person name="Brannstrom I.O."/>
            <person name="Guillou S."/>
            <person name="Cros-Aarteil S."/>
            <person name="Calhoun S."/>
            <person name="Haridas S."/>
            <person name="Kuo A."/>
            <person name="Mondo S."/>
            <person name="Pangilinan J."/>
            <person name="Riley R."/>
            <person name="Labutti K."/>
            <person name="Andreopoulos B."/>
            <person name="Lipzen A."/>
            <person name="Chen C."/>
            <person name="Yanf M."/>
            <person name="Daum C."/>
            <person name="Ng V."/>
            <person name="Clum A."/>
            <person name="Steindorff A."/>
            <person name="Ohm R."/>
            <person name="Martin F."/>
            <person name="Silar P."/>
            <person name="Natvig D."/>
            <person name="Lalanne C."/>
            <person name="Gautier V."/>
            <person name="Ament-Velasquez S.L."/>
            <person name="Kruys A."/>
            <person name="Hutchinson M.I."/>
            <person name="Powell A.J."/>
            <person name="Barry K."/>
            <person name="Miller A.N."/>
            <person name="Grigoriev I.V."/>
            <person name="Debuchy R."/>
            <person name="Gladieux P."/>
            <person name="Thoren M.H."/>
            <person name="Johannesson H."/>
        </authorList>
    </citation>
    <scope>NUCLEOTIDE SEQUENCE</scope>
    <source>
        <strain evidence="5">SMH2532-1</strain>
    </source>
</reference>
<dbReference type="Gene3D" id="1.10.630.10">
    <property type="entry name" value="Cytochrome P450"/>
    <property type="match status" value="1"/>
</dbReference>
<keyword evidence="3 4" id="KW-0408">Iron</keyword>
<keyword evidence="1 4" id="KW-0349">Heme</keyword>
<dbReference type="InterPro" id="IPR001128">
    <property type="entry name" value="Cyt_P450"/>
</dbReference>
<comment type="cofactor">
    <cofactor evidence="4">
        <name>heme</name>
        <dbReference type="ChEBI" id="CHEBI:30413"/>
    </cofactor>
</comment>
<dbReference type="PANTHER" id="PTHR24305">
    <property type="entry name" value="CYTOCHROME P450"/>
    <property type="match status" value="1"/>
</dbReference>
<dbReference type="EMBL" id="JAULSV010000003">
    <property type="protein sequence ID" value="KAK0649868.1"/>
    <property type="molecule type" value="Genomic_DNA"/>
</dbReference>
<sequence>MTMLRTVSDEWRALLAALFLVFLAHKLYVYKHIRHFKGPFGVGFTTLFQGRQLCGIGSFSWYEDVAEKYGPVARIGPNILLVSDPEIWAKVTSKAGYKKTDWWYHSARVEYGRDNVFTQTDTEKHERRRRQVAPGYYGKENYELEQSIDKNILNFIDLVRSKYLSTDEKTTPMDVAEKFHFLTIDISSTMGLGRSFGMLTADKDILDFGSASEKGLLVGAAFMAAGLGWIARTPILGPMVVAQPGEPRGYGSILGAVFNAVDERLRLPKEKQVDGPDMLSSWIRQGLTPDDLRTESAEQIIAGADTTASALRTILLFTITNPRVYKKLQGEIDGAVARGAVSMPAGAIVSSSVARKLPYLQAVIRETMRIWPIAVTFTPRTAPPEGDTFIVNGKPVTIPGGVDVGVAVQAILHSKAIFGDDAKFFRPERWLGQHSEEHLELMTRTSDLLWGQGSWQCLGKQVAYLEISKTIFELLRNFDWALLRPDEKPWRVTSPFGLCFTNDMWVQVTAR</sequence>
<comment type="caution">
    <text evidence="5">The sequence shown here is derived from an EMBL/GenBank/DDBJ whole genome shotgun (WGS) entry which is preliminary data.</text>
</comment>
<dbReference type="Pfam" id="PF00067">
    <property type="entry name" value="p450"/>
    <property type="match status" value="1"/>
</dbReference>
<evidence type="ECO:0000256" key="2">
    <source>
        <dbReference type="ARBA" id="ARBA00022723"/>
    </source>
</evidence>
<dbReference type="CDD" id="cd11060">
    <property type="entry name" value="CYP57A1-like"/>
    <property type="match status" value="1"/>
</dbReference>
<dbReference type="PRINTS" id="PR00385">
    <property type="entry name" value="P450"/>
</dbReference>
<evidence type="ECO:0000256" key="1">
    <source>
        <dbReference type="ARBA" id="ARBA00022617"/>
    </source>
</evidence>
<dbReference type="Proteomes" id="UP001174936">
    <property type="component" value="Unassembled WGS sequence"/>
</dbReference>
<dbReference type="AlphaFoldDB" id="A0AA40CUL1"/>
<dbReference type="PRINTS" id="PR00463">
    <property type="entry name" value="EP450I"/>
</dbReference>
<dbReference type="InterPro" id="IPR002401">
    <property type="entry name" value="Cyt_P450_E_grp-I"/>
</dbReference>
<dbReference type="SUPFAM" id="SSF48264">
    <property type="entry name" value="Cytochrome P450"/>
    <property type="match status" value="1"/>
</dbReference>
<evidence type="ECO:0000256" key="4">
    <source>
        <dbReference type="PIRSR" id="PIRSR602401-1"/>
    </source>
</evidence>
<gene>
    <name evidence="5" type="ORF">B0T16DRAFT_325873</name>
</gene>
<evidence type="ECO:0000256" key="3">
    <source>
        <dbReference type="ARBA" id="ARBA00023004"/>
    </source>
</evidence>
<organism evidence="5 6">
    <name type="scientific">Cercophora newfieldiana</name>
    <dbReference type="NCBI Taxonomy" id="92897"/>
    <lineage>
        <taxon>Eukaryota</taxon>
        <taxon>Fungi</taxon>
        <taxon>Dikarya</taxon>
        <taxon>Ascomycota</taxon>
        <taxon>Pezizomycotina</taxon>
        <taxon>Sordariomycetes</taxon>
        <taxon>Sordariomycetidae</taxon>
        <taxon>Sordariales</taxon>
        <taxon>Lasiosphaeriaceae</taxon>
        <taxon>Cercophora</taxon>
    </lineage>
</organism>
<evidence type="ECO:0000313" key="6">
    <source>
        <dbReference type="Proteomes" id="UP001174936"/>
    </source>
</evidence>
<protein>
    <submittedName>
        <fullName evidence="5">Cytochrome P450</fullName>
    </submittedName>
</protein>
<dbReference type="InterPro" id="IPR050121">
    <property type="entry name" value="Cytochrome_P450_monoxygenase"/>
</dbReference>
<feature type="binding site" description="axial binding residue" evidence="4">
    <location>
        <position position="457"/>
    </location>
    <ligand>
        <name>heme</name>
        <dbReference type="ChEBI" id="CHEBI:30413"/>
    </ligand>
    <ligandPart>
        <name>Fe</name>
        <dbReference type="ChEBI" id="CHEBI:18248"/>
    </ligandPart>
</feature>
<dbReference type="InterPro" id="IPR036396">
    <property type="entry name" value="Cyt_P450_sf"/>
</dbReference>
<accession>A0AA40CUL1</accession>
<keyword evidence="2 4" id="KW-0479">Metal-binding</keyword>
<dbReference type="GO" id="GO:0020037">
    <property type="term" value="F:heme binding"/>
    <property type="evidence" value="ECO:0007669"/>
    <property type="project" value="InterPro"/>
</dbReference>